<accession>A0A556B2Y0</accession>
<keyword evidence="3" id="KW-1185">Reference proteome</keyword>
<protein>
    <submittedName>
        <fullName evidence="2">Allantoinase PuuE</fullName>
    </submittedName>
</protein>
<dbReference type="InterPro" id="IPR002509">
    <property type="entry name" value="NODB_dom"/>
</dbReference>
<dbReference type="EMBL" id="VLTJ01000001">
    <property type="protein sequence ID" value="TSH99185.1"/>
    <property type="molecule type" value="Genomic_DNA"/>
</dbReference>
<organism evidence="2 3">
    <name type="scientific">Verticiella sediminum</name>
    <dbReference type="NCBI Taxonomy" id="1247510"/>
    <lineage>
        <taxon>Bacteria</taxon>
        <taxon>Pseudomonadati</taxon>
        <taxon>Pseudomonadota</taxon>
        <taxon>Betaproteobacteria</taxon>
        <taxon>Burkholderiales</taxon>
        <taxon>Alcaligenaceae</taxon>
        <taxon>Verticiella</taxon>
    </lineage>
</organism>
<comment type="caution">
    <text evidence="2">The sequence shown here is derived from an EMBL/GenBank/DDBJ whole genome shotgun (WGS) entry which is preliminary data.</text>
</comment>
<dbReference type="OrthoDB" id="9787041at2"/>
<dbReference type="Gene3D" id="3.20.20.370">
    <property type="entry name" value="Glycoside hydrolase/deacetylase"/>
    <property type="match status" value="1"/>
</dbReference>
<reference evidence="2 3" key="1">
    <citation type="submission" date="2019-07" db="EMBL/GenBank/DDBJ databases">
        <title>Qingshengfaniella alkalisoli gen. nov., sp. nov., isolated from saline soil.</title>
        <authorList>
            <person name="Xu L."/>
            <person name="Huang X.-X."/>
            <person name="Sun J.-Q."/>
        </authorList>
    </citation>
    <scope>NUCLEOTIDE SEQUENCE [LARGE SCALE GENOMIC DNA]</scope>
    <source>
        <strain evidence="2 3">DSM 27279</strain>
    </source>
</reference>
<dbReference type="PANTHER" id="PTHR43123">
    <property type="entry name" value="POLYSACCHARIDE DEACETYLASE-RELATED"/>
    <property type="match status" value="1"/>
</dbReference>
<name>A0A556B2Y0_9BURK</name>
<gene>
    <name evidence="2" type="primary">puuE</name>
    <name evidence="2" type="ORF">FOZ76_00165</name>
</gene>
<dbReference type="AlphaFoldDB" id="A0A556B2Y0"/>
<feature type="domain" description="NodB homology" evidence="1">
    <location>
        <begin position="76"/>
        <end position="293"/>
    </location>
</feature>
<dbReference type="InterPro" id="IPR017625">
    <property type="entry name" value="PuuE"/>
</dbReference>
<dbReference type="PANTHER" id="PTHR43123:SF1">
    <property type="entry name" value="POLYSACCHARIDE DEACETYLASE-RELATED"/>
    <property type="match status" value="1"/>
</dbReference>
<dbReference type="SUPFAM" id="SSF88713">
    <property type="entry name" value="Glycoside hydrolase/deacetylase"/>
    <property type="match status" value="1"/>
</dbReference>
<evidence type="ECO:0000313" key="2">
    <source>
        <dbReference type="EMBL" id="TSH99185.1"/>
    </source>
</evidence>
<sequence>MQTLDDLARTPYPRDLIGYSRKPPHAAWPGGARIAVQFVLNYEEGGENTILHGDAASEAFLSEMVSAVAFPGERHMSMESLYEYGSRVGVWRLLRLFGERRLPLTVFGVGMALARNPEAAHAFVEGGHEIASHGWRWIDYRNVPEEIEREHIALAVETIRRYTGAPPVGWYTGRTGPNTRRLVAEHGGFLYDADSYADDLPYYEDVGGKPLLIVPYTLDTNDMRFVQAQGFHTGEQFYTYLKDAFDVLYAEGATTPRMLSVGLHCRLVGRPGRLAGLARFLDYIQGHEKVWICKREDIARHWLATHPAG</sequence>
<proteinExistence type="predicted"/>
<dbReference type="PROSITE" id="PS51677">
    <property type="entry name" value="NODB"/>
    <property type="match status" value="1"/>
</dbReference>
<evidence type="ECO:0000259" key="1">
    <source>
        <dbReference type="PROSITE" id="PS51677"/>
    </source>
</evidence>
<dbReference type="Pfam" id="PF01522">
    <property type="entry name" value="Polysacc_deac_1"/>
    <property type="match status" value="1"/>
</dbReference>
<dbReference type="Proteomes" id="UP000318405">
    <property type="component" value="Unassembled WGS sequence"/>
</dbReference>
<dbReference type="InterPro" id="IPR011330">
    <property type="entry name" value="Glyco_hydro/deAcase_b/a-brl"/>
</dbReference>
<dbReference type="RefSeq" id="WP_143946094.1">
    <property type="nucleotide sequence ID" value="NZ_BAABMB010000001.1"/>
</dbReference>
<evidence type="ECO:0000313" key="3">
    <source>
        <dbReference type="Proteomes" id="UP000318405"/>
    </source>
</evidence>
<dbReference type="NCBIfam" id="TIGR03212">
    <property type="entry name" value="uraD_N-term-dom"/>
    <property type="match status" value="1"/>
</dbReference>
<dbReference type="GO" id="GO:0005975">
    <property type="term" value="P:carbohydrate metabolic process"/>
    <property type="evidence" value="ECO:0007669"/>
    <property type="project" value="InterPro"/>
</dbReference>
<dbReference type="GO" id="GO:0016810">
    <property type="term" value="F:hydrolase activity, acting on carbon-nitrogen (but not peptide) bonds"/>
    <property type="evidence" value="ECO:0007669"/>
    <property type="project" value="InterPro"/>
</dbReference>
<dbReference type="CDD" id="cd10977">
    <property type="entry name" value="CE4_PuuE_SpCDA1"/>
    <property type="match status" value="1"/>
</dbReference>